<comment type="caution">
    <text evidence="2">The sequence shown here is derived from an EMBL/GenBank/DDBJ whole genome shotgun (WGS) entry which is preliminary data.</text>
</comment>
<dbReference type="KEGG" id="dpl:KGM_206558A"/>
<dbReference type="InterPro" id="IPR007110">
    <property type="entry name" value="Ig-like_dom"/>
</dbReference>
<name>A0A212EMW8_DANPL</name>
<dbReference type="PROSITE" id="PS50835">
    <property type="entry name" value="IG_LIKE"/>
    <property type="match status" value="1"/>
</dbReference>
<feature type="domain" description="Ig-like" evidence="1">
    <location>
        <begin position="1"/>
        <end position="77"/>
    </location>
</feature>
<keyword evidence="3" id="KW-1185">Reference proteome</keyword>
<dbReference type="STRING" id="278856.A0A212EMW8"/>
<dbReference type="InterPro" id="IPR013783">
    <property type="entry name" value="Ig-like_fold"/>
</dbReference>
<dbReference type="AlphaFoldDB" id="A0A212EMW8"/>
<reference evidence="2 3" key="1">
    <citation type="journal article" date="2011" name="Cell">
        <title>The monarch butterfly genome yields insights into long-distance migration.</title>
        <authorList>
            <person name="Zhan S."/>
            <person name="Merlin C."/>
            <person name="Boore J.L."/>
            <person name="Reppert S.M."/>
        </authorList>
    </citation>
    <scope>NUCLEOTIDE SEQUENCE [LARGE SCALE GENOMIC DNA]</scope>
    <source>
        <strain evidence="2">F-2</strain>
    </source>
</reference>
<dbReference type="Gene3D" id="2.60.40.10">
    <property type="entry name" value="Immunoglobulins"/>
    <property type="match status" value="1"/>
</dbReference>
<dbReference type="Proteomes" id="UP000007151">
    <property type="component" value="Unassembled WGS sequence"/>
</dbReference>
<dbReference type="Pfam" id="PF13927">
    <property type="entry name" value="Ig_3"/>
    <property type="match status" value="1"/>
</dbReference>
<organism evidence="2 3">
    <name type="scientific">Danaus plexippus plexippus</name>
    <dbReference type="NCBI Taxonomy" id="278856"/>
    <lineage>
        <taxon>Eukaryota</taxon>
        <taxon>Metazoa</taxon>
        <taxon>Ecdysozoa</taxon>
        <taxon>Arthropoda</taxon>
        <taxon>Hexapoda</taxon>
        <taxon>Insecta</taxon>
        <taxon>Pterygota</taxon>
        <taxon>Neoptera</taxon>
        <taxon>Endopterygota</taxon>
        <taxon>Lepidoptera</taxon>
        <taxon>Glossata</taxon>
        <taxon>Ditrysia</taxon>
        <taxon>Papilionoidea</taxon>
        <taxon>Nymphalidae</taxon>
        <taxon>Danainae</taxon>
        <taxon>Danaini</taxon>
        <taxon>Danaina</taxon>
        <taxon>Danaus</taxon>
        <taxon>Danaus</taxon>
    </lineage>
</organism>
<dbReference type="InterPro" id="IPR036179">
    <property type="entry name" value="Ig-like_dom_sf"/>
</dbReference>
<evidence type="ECO:0000313" key="2">
    <source>
        <dbReference type="EMBL" id="OWR42828.1"/>
    </source>
</evidence>
<proteinExistence type="predicted"/>
<evidence type="ECO:0000259" key="1">
    <source>
        <dbReference type="PROSITE" id="PS50835"/>
    </source>
</evidence>
<dbReference type="InParanoid" id="A0A212EMW8"/>
<dbReference type="SUPFAM" id="SSF48726">
    <property type="entry name" value="Immunoglobulin"/>
    <property type="match status" value="1"/>
</dbReference>
<dbReference type="EMBL" id="AGBW02013782">
    <property type="protein sequence ID" value="OWR42828.1"/>
    <property type="molecule type" value="Genomic_DNA"/>
</dbReference>
<sequence>MQCAATGDRPPQFVWERDGVAVSSNTDPRYALGQIMTADNSVIAQLNITRVRVEDGGLYACIAKEGEHSASSENRLDVY</sequence>
<feature type="non-terminal residue" evidence="2">
    <location>
        <position position="79"/>
    </location>
</feature>
<evidence type="ECO:0000313" key="3">
    <source>
        <dbReference type="Proteomes" id="UP000007151"/>
    </source>
</evidence>
<gene>
    <name evidence="2" type="ORF">KGM_206558A</name>
</gene>
<protein>
    <submittedName>
        <fullName evidence="2">Dscam3 isoform C</fullName>
    </submittedName>
</protein>
<accession>A0A212EMW8</accession>